<dbReference type="AlphaFoldDB" id="A0A931CGK8"/>
<dbReference type="EMBL" id="JADQTO010000016">
    <property type="protein sequence ID" value="MBG0565743.1"/>
    <property type="molecule type" value="Genomic_DNA"/>
</dbReference>
<evidence type="ECO:0000313" key="2">
    <source>
        <dbReference type="EMBL" id="MBG0565743.1"/>
    </source>
</evidence>
<comment type="caution">
    <text evidence="2">The sequence shown here is derived from an EMBL/GenBank/DDBJ whole genome shotgun (WGS) entry which is preliminary data.</text>
</comment>
<evidence type="ECO:0000313" key="3">
    <source>
        <dbReference type="Proteomes" id="UP000598146"/>
    </source>
</evidence>
<keyword evidence="3" id="KW-1185">Reference proteome</keyword>
<evidence type="ECO:0008006" key="4">
    <source>
        <dbReference type="Google" id="ProtNLM"/>
    </source>
</evidence>
<proteinExistence type="predicted"/>
<sequence>MNDTTLQTAPITLDRRLLLGETEYQVTVFPTDDHRLDLCIVSSDGDGRVVSEISGGIAPADLPSLTDVLTSTLSGLIAMTRPPTARVPPPPERRNRPPNRGARWTPDDDAQLLTRFRAGTNPTALATEFGRTPGAIRARLEHLGELPPTGRWPTPNPTGHA</sequence>
<gene>
    <name evidence="2" type="ORF">I4J89_30260</name>
</gene>
<dbReference type="Proteomes" id="UP000598146">
    <property type="component" value="Unassembled WGS sequence"/>
</dbReference>
<protein>
    <recommendedName>
        <fullName evidence="4">Helix-turn-helix domain containing protein</fullName>
    </recommendedName>
</protein>
<accession>A0A931CGK8</accession>
<feature type="region of interest" description="Disordered" evidence="1">
    <location>
        <begin position="81"/>
        <end position="106"/>
    </location>
</feature>
<organism evidence="2 3">
    <name type="scientific">Actinoplanes aureus</name>
    <dbReference type="NCBI Taxonomy" id="2792083"/>
    <lineage>
        <taxon>Bacteria</taxon>
        <taxon>Bacillati</taxon>
        <taxon>Actinomycetota</taxon>
        <taxon>Actinomycetes</taxon>
        <taxon>Micromonosporales</taxon>
        <taxon>Micromonosporaceae</taxon>
        <taxon>Actinoplanes</taxon>
    </lineage>
</organism>
<feature type="region of interest" description="Disordered" evidence="1">
    <location>
        <begin position="142"/>
        <end position="161"/>
    </location>
</feature>
<evidence type="ECO:0000256" key="1">
    <source>
        <dbReference type="SAM" id="MobiDB-lite"/>
    </source>
</evidence>
<reference evidence="2" key="1">
    <citation type="submission" date="2020-11" db="EMBL/GenBank/DDBJ databases">
        <title>Isolation and identification of active actinomycetes.</title>
        <authorList>
            <person name="Sun X."/>
        </authorList>
    </citation>
    <scope>NUCLEOTIDE SEQUENCE</scope>
    <source>
        <strain evidence="2">NEAU-A11</strain>
    </source>
</reference>
<dbReference type="RefSeq" id="WP_196417514.1">
    <property type="nucleotide sequence ID" value="NZ_JADQTO010000016.1"/>
</dbReference>
<name>A0A931CGK8_9ACTN</name>